<keyword evidence="6 7" id="KW-0472">Membrane</keyword>
<dbReference type="PANTHER" id="PTHR43141">
    <property type="entry name" value="CYTOCHROME BD2 SUBUNIT II"/>
    <property type="match status" value="1"/>
</dbReference>
<keyword evidence="3" id="KW-1003">Cell membrane</keyword>
<keyword evidence="5 7" id="KW-1133">Transmembrane helix</keyword>
<protein>
    <submittedName>
        <fullName evidence="8">Cytochrome bd-I ubiquinol oxidase subunit 2</fullName>
        <ecNumber evidence="8">1.10.3.10</ecNumber>
    </submittedName>
</protein>
<dbReference type="PANTHER" id="PTHR43141:SF4">
    <property type="entry name" value="CYTOCHROME BD2 SUBUNIT II"/>
    <property type="match status" value="1"/>
</dbReference>
<sequence length="333" mass="33448">MNATGWGVLLAVLLAGWMLVDGAAQGALQLSRTVTAGAPGPAARDHRRRAVLGVVGPLLLLGEVWLVAAAGVLVGAFWEVESALWAHGYPLVVALLVAWVVRDAAVWLRSRSDRPRWRAGWDVAAQVAGLALPAAAGALLGTAWSLFALPAGQSVTGPGVVPFRAAPVLLAALCVLGARVHGALVLAARMRDVPGVADRARVQAGAALGLFSVVAALTAFAALGAFGGGARAAVVAALALLLGAAVALAALFDLDRGATRAVTVRSAGLVAVVLPVAATVAVAGPGVVAAAAPSPVLAGLTWPVLAAVVLVAVVQWSAWRLLRGHRAPQVAFL</sequence>
<evidence type="ECO:0000256" key="1">
    <source>
        <dbReference type="ARBA" id="ARBA00004651"/>
    </source>
</evidence>
<keyword evidence="9" id="KW-1185">Reference proteome</keyword>
<evidence type="ECO:0000256" key="5">
    <source>
        <dbReference type="ARBA" id="ARBA00022989"/>
    </source>
</evidence>
<evidence type="ECO:0000313" key="8">
    <source>
        <dbReference type="EMBL" id="ANC32227.1"/>
    </source>
</evidence>
<feature type="transmembrane region" description="Helical" evidence="7">
    <location>
        <begin position="167"/>
        <end position="187"/>
    </location>
</feature>
<proteinExistence type="inferred from homology"/>
<evidence type="ECO:0000256" key="2">
    <source>
        <dbReference type="ARBA" id="ARBA00007543"/>
    </source>
</evidence>
<dbReference type="EMBL" id="CP014209">
    <property type="protein sequence ID" value="ANC32227.1"/>
    <property type="molecule type" value="Genomic_DNA"/>
</dbReference>
<dbReference type="Pfam" id="PF02322">
    <property type="entry name" value="Cyt_bd_oxida_II"/>
    <property type="match status" value="1"/>
</dbReference>
<feature type="transmembrane region" description="Helical" evidence="7">
    <location>
        <begin position="300"/>
        <end position="319"/>
    </location>
</feature>
<feature type="transmembrane region" description="Helical" evidence="7">
    <location>
        <begin position="123"/>
        <end position="147"/>
    </location>
</feature>
<evidence type="ECO:0000256" key="6">
    <source>
        <dbReference type="ARBA" id="ARBA00023136"/>
    </source>
</evidence>
<feature type="transmembrane region" description="Helical" evidence="7">
    <location>
        <begin position="232"/>
        <end position="254"/>
    </location>
</feature>
<keyword evidence="4 7" id="KW-0812">Transmembrane</keyword>
<feature type="transmembrane region" description="Helical" evidence="7">
    <location>
        <begin position="207"/>
        <end position="226"/>
    </location>
</feature>
<feature type="transmembrane region" description="Helical" evidence="7">
    <location>
        <begin position="51"/>
        <end position="78"/>
    </location>
</feature>
<evidence type="ECO:0000313" key="9">
    <source>
        <dbReference type="Proteomes" id="UP000076794"/>
    </source>
</evidence>
<dbReference type="AlphaFoldDB" id="A0A161IFI5"/>
<keyword evidence="8" id="KW-0560">Oxidoreductase</keyword>
<dbReference type="Proteomes" id="UP000076794">
    <property type="component" value="Chromosome"/>
</dbReference>
<comment type="subcellular location">
    <subcellularLocation>
        <location evidence="1">Cell membrane</location>
        <topology evidence="1">Multi-pass membrane protein</topology>
    </subcellularLocation>
</comment>
<dbReference type="EC" id="1.10.3.10" evidence="8"/>
<accession>A0A161IFI5</accession>
<dbReference type="GO" id="GO:0009055">
    <property type="term" value="F:electron transfer activity"/>
    <property type="evidence" value="ECO:0007669"/>
    <property type="project" value="TreeGrafter"/>
</dbReference>
<feature type="transmembrane region" description="Helical" evidence="7">
    <location>
        <begin position="84"/>
        <end position="102"/>
    </location>
</feature>
<evidence type="ECO:0000256" key="7">
    <source>
        <dbReference type="SAM" id="Phobius"/>
    </source>
</evidence>
<comment type="similarity">
    <text evidence="2">Belongs to the cytochrome ubiquinol oxidase subunit 2 family.</text>
</comment>
<dbReference type="PATRIC" id="fig|1300344.3.peg.2711"/>
<dbReference type="GO" id="GO:0070069">
    <property type="term" value="C:cytochrome complex"/>
    <property type="evidence" value="ECO:0007669"/>
    <property type="project" value="TreeGrafter"/>
</dbReference>
<dbReference type="GO" id="GO:0016682">
    <property type="term" value="F:oxidoreductase activity, acting on diphenols and related substances as donors, oxygen as acceptor"/>
    <property type="evidence" value="ECO:0007669"/>
    <property type="project" value="TreeGrafter"/>
</dbReference>
<feature type="transmembrane region" description="Helical" evidence="7">
    <location>
        <begin position="266"/>
        <end position="288"/>
    </location>
</feature>
<dbReference type="GO" id="GO:0019646">
    <property type="term" value="P:aerobic electron transport chain"/>
    <property type="evidence" value="ECO:0007669"/>
    <property type="project" value="TreeGrafter"/>
</dbReference>
<evidence type="ECO:0000256" key="4">
    <source>
        <dbReference type="ARBA" id="ARBA00022692"/>
    </source>
</evidence>
<dbReference type="KEGG" id="ido:I598_2698"/>
<evidence type="ECO:0000256" key="3">
    <source>
        <dbReference type="ARBA" id="ARBA00022475"/>
    </source>
</evidence>
<dbReference type="RefSeq" id="WP_068203383.1">
    <property type="nucleotide sequence ID" value="NZ_CP014209.1"/>
</dbReference>
<gene>
    <name evidence="8" type="primary">cydB_2</name>
    <name evidence="8" type="ORF">I598_2698</name>
</gene>
<name>A0A161IFI5_9MICO</name>
<feature type="transmembrane region" description="Helical" evidence="7">
    <location>
        <begin position="6"/>
        <end position="30"/>
    </location>
</feature>
<dbReference type="InterPro" id="IPR003317">
    <property type="entry name" value="Cyt-d_oxidase_su2"/>
</dbReference>
<reference evidence="8 9" key="1">
    <citation type="submission" date="2016-01" db="EMBL/GenBank/DDBJ databases">
        <title>Complete genome sequence of a soil Actinobacterium, Isoptericola dokdonensis DS-3.</title>
        <authorList>
            <person name="Kwon S.-K."/>
            <person name="Kim J.F."/>
        </authorList>
    </citation>
    <scope>NUCLEOTIDE SEQUENCE [LARGE SCALE GENOMIC DNA]</scope>
    <source>
        <strain evidence="8 9">DS-3</strain>
    </source>
</reference>
<dbReference type="GO" id="GO:0005886">
    <property type="term" value="C:plasma membrane"/>
    <property type="evidence" value="ECO:0007669"/>
    <property type="project" value="UniProtKB-SubCell"/>
</dbReference>
<dbReference type="STRING" id="1300344.I598_2698"/>
<organism evidence="8 9">
    <name type="scientific">Isoptericola dokdonensis DS-3</name>
    <dbReference type="NCBI Taxonomy" id="1300344"/>
    <lineage>
        <taxon>Bacteria</taxon>
        <taxon>Bacillati</taxon>
        <taxon>Actinomycetota</taxon>
        <taxon>Actinomycetes</taxon>
        <taxon>Micrococcales</taxon>
        <taxon>Promicromonosporaceae</taxon>
        <taxon>Isoptericola</taxon>
    </lineage>
</organism>